<protein>
    <submittedName>
        <fullName evidence="1">Uncharacterized protein</fullName>
    </submittedName>
</protein>
<keyword evidence="2" id="KW-1185">Reference proteome</keyword>
<dbReference type="EMBL" id="JAMQKC010000004">
    <property type="protein sequence ID" value="MDC3416687.1"/>
    <property type="molecule type" value="Genomic_DNA"/>
</dbReference>
<organism evidence="1 2">
    <name type="scientific">Aquibacillus salsiterrae</name>
    <dbReference type="NCBI Taxonomy" id="2950439"/>
    <lineage>
        <taxon>Bacteria</taxon>
        <taxon>Bacillati</taxon>
        <taxon>Bacillota</taxon>
        <taxon>Bacilli</taxon>
        <taxon>Bacillales</taxon>
        <taxon>Bacillaceae</taxon>
        <taxon>Aquibacillus</taxon>
    </lineage>
</organism>
<sequence length="55" mass="6245">MATSSFEKPIEIQSDEAAKRLVDVLESQSSQPVKKTGVLKNIERSEELLKRLYSH</sequence>
<evidence type="ECO:0000313" key="2">
    <source>
        <dbReference type="Proteomes" id="UP001145069"/>
    </source>
</evidence>
<dbReference type="AlphaFoldDB" id="A0A9X3WBN4"/>
<name>A0A9X3WBN4_9BACI</name>
<comment type="caution">
    <text evidence="1">The sequence shown here is derived from an EMBL/GenBank/DDBJ whole genome shotgun (WGS) entry which is preliminary data.</text>
</comment>
<gene>
    <name evidence="1" type="ORF">NC799_07120</name>
</gene>
<accession>A0A9X3WBN4</accession>
<dbReference type="Proteomes" id="UP001145069">
    <property type="component" value="Unassembled WGS sequence"/>
</dbReference>
<evidence type="ECO:0000313" key="1">
    <source>
        <dbReference type="EMBL" id="MDC3416687.1"/>
    </source>
</evidence>
<dbReference type="RefSeq" id="WP_272445699.1">
    <property type="nucleotide sequence ID" value="NZ_JAMQKC010000004.1"/>
</dbReference>
<reference evidence="1" key="1">
    <citation type="submission" date="2022-06" db="EMBL/GenBank/DDBJ databases">
        <title>Aquibacillus sp. a new bacterium isolated from soil saline samples.</title>
        <authorList>
            <person name="Galisteo C."/>
            <person name="De La Haba R."/>
            <person name="Sanchez-Porro C."/>
            <person name="Ventosa A."/>
        </authorList>
    </citation>
    <scope>NUCLEOTIDE SEQUENCE</scope>
    <source>
        <strain evidence="1">3ASR75-54</strain>
    </source>
</reference>
<proteinExistence type="predicted"/>